<dbReference type="AlphaFoldDB" id="A0A183MGL7"/>
<evidence type="ECO:0000256" key="1">
    <source>
        <dbReference type="ARBA" id="ARBA00022729"/>
    </source>
</evidence>
<dbReference type="PANTHER" id="PTHR47653:SF1">
    <property type="entry name" value="DELETED IN MALIGNANT BRAIN TUMORS 1 PROTEIN"/>
    <property type="match status" value="1"/>
</dbReference>
<dbReference type="STRING" id="48269.A0A183MGL7"/>
<gene>
    <name evidence="4" type="ORF">SMRZ_LOCUS15192</name>
</gene>
<protein>
    <submittedName>
        <fullName evidence="4">Uncharacterized protein</fullName>
    </submittedName>
</protein>
<evidence type="ECO:0000256" key="3">
    <source>
        <dbReference type="ARBA" id="ARBA00023180"/>
    </source>
</evidence>
<keyword evidence="2" id="KW-0677">Repeat</keyword>
<dbReference type="PANTHER" id="PTHR47653">
    <property type="entry name" value="PROTEIN BARK BEETLE"/>
    <property type="match status" value="1"/>
</dbReference>
<keyword evidence="1" id="KW-0732">Signal</keyword>
<sequence>MVYLFPFSSSSSSVAAAFRMFKTFQHGLQFYLPFISNEFNWRYESGIINHQISLLHNQFNFNKNFHLQISGYTAKLKIENNQFLENYCQNVLLGEKQISENGLVQSCGMEREIILLENSFLRNKNCSYIIQLKGESQSRDLVTLQSYMKKNILQDNEICMNSEKRFQFVNPWECYTMGVFGTQNITIRYNSFENCKSISVNSRPCYELIARIQSIQIPNFLDAQQNYWASSNITEIRQHIFDFNQWNSFSLINFNNYLTSFHVSIHFVFVECMKFPKFLVICLSSLIKILNHMITIILWYCFKTVTQESVVI</sequence>
<dbReference type="GO" id="GO:0045217">
    <property type="term" value="P:cell-cell junction maintenance"/>
    <property type="evidence" value="ECO:0007669"/>
    <property type="project" value="TreeGrafter"/>
</dbReference>
<proteinExistence type="predicted"/>
<evidence type="ECO:0000256" key="2">
    <source>
        <dbReference type="ARBA" id="ARBA00022737"/>
    </source>
</evidence>
<dbReference type="GO" id="GO:0016020">
    <property type="term" value="C:membrane"/>
    <property type="evidence" value="ECO:0007669"/>
    <property type="project" value="TreeGrafter"/>
</dbReference>
<organism evidence="4 5">
    <name type="scientific">Schistosoma margrebowiei</name>
    <dbReference type="NCBI Taxonomy" id="48269"/>
    <lineage>
        <taxon>Eukaryota</taxon>
        <taxon>Metazoa</taxon>
        <taxon>Spiralia</taxon>
        <taxon>Lophotrochozoa</taxon>
        <taxon>Platyhelminthes</taxon>
        <taxon>Trematoda</taxon>
        <taxon>Digenea</taxon>
        <taxon>Strigeidida</taxon>
        <taxon>Schistosomatoidea</taxon>
        <taxon>Schistosomatidae</taxon>
        <taxon>Schistosoma</taxon>
    </lineage>
</organism>
<name>A0A183MGL7_9TREM</name>
<reference evidence="4 5" key="1">
    <citation type="submission" date="2018-11" db="EMBL/GenBank/DDBJ databases">
        <authorList>
            <consortium name="Pathogen Informatics"/>
        </authorList>
    </citation>
    <scope>NUCLEOTIDE SEQUENCE [LARGE SCALE GENOMIC DNA]</scope>
    <source>
        <strain evidence="4 5">Zambia</strain>
    </source>
</reference>
<dbReference type="EMBL" id="UZAI01016890">
    <property type="protein sequence ID" value="VDP17686.1"/>
    <property type="molecule type" value="Genomic_DNA"/>
</dbReference>
<keyword evidence="5" id="KW-1185">Reference proteome</keyword>
<dbReference type="InterPro" id="IPR053243">
    <property type="entry name" value="SJ_maturation_regulator"/>
</dbReference>
<evidence type="ECO:0000313" key="5">
    <source>
        <dbReference type="Proteomes" id="UP000277204"/>
    </source>
</evidence>
<accession>A0A183MGL7</accession>
<evidence type="ECO:0000313" key="4">
    <source>
        <dbReference type="EMBL" id="VDP17686.1"/>
    </source>
</evidence>
<dbReference type="Proteomes" id="UP000277204">
    <property type="component" value="Unassembled WGS sequence"/>
</dbReference>
<keyword evidence="3" id="KW-0325">Glycoprotein</keyword>